<keyword evidence="4" id="KW-1185">Reference proteome</keyword>
<comment type="caution">
    <text evidence="3">The sequence shown here is derived from an EMBL/GenBank/DDBJ whole genome shotgun (WGS) entry which is preliminary data.</text>
</comment>
<proteinExistence type="inferred from homology"/>
<organism evidence="3 4">
    <name type="scientific">Macrophomina phaseolina</name>
    <dbReference type="NCBI Taxonomy" id="35725"/>
    <lineage>
        <taxon>Eukaryota</taxon>
        <taxon>Fungi</taxon>
        <taxon>Dikarya</taxon>
        <taxon>Ascomycota</taxon>
        <taxon>Pezizomycotina</taxon>
        <taxon>Dothideomycetes</taxon>
        <taxon>Dothideomycetes incertae sedis</taxon>
        <taxon>Botryosphaeriales</taxon>
        <taxon>Botryosphaeriaceae</taxon>
        <taxon>Macrophomina</taxon>
    </lineage>
</organism>
<dbReference type="Gene3D" id="3.40.50.720">
    <property type="entry name" value="NAD(P)-binding Rossmann-like Domain"/>
    <property type="match status" value="1"/>
</dbReference>
<gene>
    <name evidence="3" type="ORF">B0J12DRAFT_195044</name>
</gene>
<evidence type="ECO:0000313" key="4">
    <source>
        <dbReference type="Proteomes" id="UP000774617"/>
    </source>
</evidence>
<name>A0ABQ8G2S9_9PEZI</name>
<dbReference type="EMBL" id="JAGTJR010000023">
    <property type="protein sequence ID" value="KAH7043175.1"/>
    <property type="molecule type" value="Genomic_DNA"/>
</dbReference>
<dbReference type="Pfam" id="PF13561">
    <property type="entry name" value="adh_short_C2"/>
    <property type="match status" value="1"/>
</dbReference>
<dbReference type="PRINTS" id="PR00081">
    <property type="entry name" value="GDHRDH"/>
</dbReference>
<dbReference type="PANTHER" id="PTHR42760">
    <property type="entry name" value="SHORT-CHAIN DEHYDROGENASES/REDUCTASES FAMILY MEMBER"/>
    <property type="match status" value="1"/>
</dbReference>
<dbReference type="Proteomes" id="UP000774617">
    <property type="component" value="Unassembled WGS sequence"/>
</dbReference>
<sequence>MVLPACGLLRGKTAIVTGGVTGIGRAITLEYLRQGCNVAVNHLGLQRDEGLRESLHAEAHKFKAGELVDLAGDISKPETSQQLVAKAVAAWGKLDICVANAGVFKPRAFLDIDQEFYQQSMRVNVDGTFNTCQAAARQMVAQGHGGSIIATSSVSALVGGGMQVHYTPTKAAVYSMMKSMAIALGEHRIRCNALLPGTTDTQLADHELTDPEKVKYLEKRIPLGRVGRPEEMAGPAVFLASDDFSSFVNGTGVLADGGMFINLQ</sequence>
<keyword evidence="2" id="KW-0560">Oxidoreductase</keyword>
<dbReference type="SUPFAM" id="SSF51735">
    <property type="entry name" value="NAD(P)-binding Rossmann-fold domains"/>
    <property type="match status" value="1"/>
</dbReference>
<reference evidence="3 4" key="1">
    <citation type="journal article" date="2021" name="Nat. Commun.">
        <title>Genetic determinants of endophytism in the Arabidopsis root mycobiome.</title>
        <authorList>
            <person name="Mesny F."/>
            <person name="Miyauchi S."/>
            <person name="Thiergart T."/>
            <person name="Pickel B."/>
            <person name="Atanasova L."/>
            <person name="Karlsson M."/>
            <person name="Huettel B."/>
            <person name="Barry K.W."/>
            <person name="Haridas S."/>
            <person name="Chen C."/>
            <person name="Bauer D."/>
            <person name="Andreopoulos W."/>
            <person name="Pangilinan J."/>
            <person name="LaButti K."/>
            <person name="Riley R."/>
            <person name="Lipzen A."/>
            <person name="Clum A."/>
            <person name="Drula E."/>
            <person name="Henrissat B."/>
            <person name="Kohler A."/>
            <person name="Grigoriev I.V."/>
            <person name="Martin F.M."/>
            <person name="Hacquard S."/>
        </authorList>
    </citation>
    <scope>NUCLEOTIDE SEQUENCE [LARGE SCALE GENOMIC DNA]</scope>
    <source>
        <strain evidence="3 4">MPI-SDFR-AT-0080</strain>
    </source>
</reference>
<dbReference type="PANTHER" id="PTHR42760:SF83">
    <property type="entry name" value="(3R)-3-HYDROXYACYL-COA DEHYDROGENASE"/>
    <property type="match status" value="1"/>
</dbReference>
<evidence type="ECO:0000313" key="3">
    <source>
        <dbReference type="EMBL" id="KAH7043175.1"/>
    </source>
</evidence>
<evidence type="ECO:0000256" key="1">
    <source>
        <dbReference type="ARBA" id="ARBA00006484"/>
    </source>
</evidence>
<evidence type="ECO:0000256" key="2">
    <source>
        <dbReference type="ARBA" id="ARBA00023002"/>
    </source>
</evidence>
<dbReference type="PRINTS" id="PR00080">
    <property type="entry name" value="SDRFAMILY"/>
</dbReference>
<dbReference type="InterPro" id="IPR002347">
    <property type="entry name" value="SDR_fam"/>
</dbReference>
<accession>A0ABQ8G2S9</accession>
<comment type="similarity">
    <text evidence="1">Belongs to the short-chain dehydrogenases/reductases (SDR) family.</text>
</comment>
<dbReference type="InterPro" id="IPR036291">
    <property type="entry name" value="NAD(P)-bd_dom_sf"/>
</dbReference>
<protein>
    <submittedName>
        <fullName evidence="3">3-oxoacyl-reductase</fullName>
    </submittedName>
</protein>
<dbReference type="CDD" id="cd05233">
    <property type="entry name" value="SDR_c"/>
    <property type="match status" value="1"/>
</dbReference>